<dbReference type="KEGG" id="nio:NITINOP_3286"/>
<evidence type="ECO:0008006" key="3">
    <source>
        <dbReference type="Google" id="ProtNLM"/>
    </source>
</evidence>
<dbReference type="PANTHER" id="PTHR37953:SF1">
    <property type="entry name" value="UPF0127 PROTEIN MJ1496"/>
    <property type="match status" value="1"/>
</dbReference>
<evidence type="ECO:0000313" key="2">
    <source>
        <dbReference type="Proteomes" id="UP000066284"/>
    </source>
</evidence>
<dbReference type="Proteomes" id="UP000066284">
    <property type="component" value="Chromosome 1"/>
</dbReference>
<dbReference type="AlphaFoldDB" id="A0A0S4L2H6"/>
<dbReference type="Gene3D" id="2.60.120.1140">
    <property type="entry name" value="Protein of unknown function DUF192"/>
    <property type="match status" value="1"/>
</dbReference>
<name>A0A0S4L2H6_9BACT</name>
<dbReference type="EMBL" id="LN885086">
    <property type="protein sequence ID" value="CUQ68258.1"/>
    <property type="molecule type" value="Genomic_DNA"/>
</dbReference>
<accession>A0A0S4L2H6</accession>
<evidence type="ECO:0000313" key="1">
    <source>
        <dbReference type="EMBL" id="CUQ68258.1"/>
    </source>
</evidence>
<dbReference type="PANTHER" id="PTHR37953">
    <property type="entry name" value="UPF0127 PROTEIN MJ1496"/>
    <property type="match status" value="1"/>
</dbReference>
<keyword evidence="2" id="KW-1185">Reference proteome</keyword>
<organism evidence="1 2">
    <name type="scientific">Candidatus Nitrospira inopinata</name>
    <dbReference type="NCBI Taxonomy" id="1715989"/>
    <lineage>
        <taxon>Bacteria</taxon>
        <taxon>Pseudomonadati</taxon>
        <taxon>Nitrospirota</taxon>
        <taxon>Nitrospiria</taxon>
        <taxon>Nitrospirales</taxon>
        <taxon>Nitrospiraceae</taxon>
        <taxon>Nitrospira</taxon>
    </lineage>
</organism>
<dbReference type="STRING" id="1715989.NITINOP_3286"/>
<sequence>MQPIGVLIGLTIALLTGFILGGFPASAADGRLIPIKTPAGAVVQAEIADTPLKRAMGLMYRDHLDKDRGMVFLFGQPQAWGFWMKNTKIPLDMIWMDAKKRVVHVERHVPICTKTDDSCPLYKPNSEDAMYVLELAAGAAEEYKIEKGSILEFKVP</sequence>
<gene>
    <name evidence="1" type="ORF">NITINOP_3286</name>
</gene>
<dbReference type="RefSeq" id="WP_062487427.1">
    <property type="nucleotide sequence ID" value="NZ_LN885086.1"/>
</dbReference>
<dbReference type="InterPro" id="IPR003795">
    <property type="entry name" value="DUF192"/>
</dbReference>
<protein>
    <recommendedName>
        <fullName evidence="3">DUF192 domain-containing protein</fullName>
    </recommendedName>
</protein>
<dbReference type="Pfam" id="PF02643">
    <property type="entry name" value="DUF192"/>
    <property type="match status" value="1"/>
</dbReference>
<proteinExistence type="predicted"/>
<reference evidence="2" key="1">
    <citation type="submission" date="2015-09" db="EMBL/GenBank/DDBJ databases">
        <authorList>
            <person name="Daims H."/>
        </authorList>
    </citation>
    <scope>NUCLEOTIDE SEQUENCE [LARGE SCALE GENOMIC DNA]</scope>
</reference>
<dbReference type="InterPro" id="IPR038695">
    <property type="entry name" value="Saro_0823-like_sf"/>
</dbReference>
<dbReference type="OrthoDB" id="5526466at2"/>